<reference evidence="2 3" key="1">
    <citation type="submission" date="2020-10" db="EMBL/GenBank/DDBJ databases">
        <title>Genome sequencing of Massilia sp. LPB0304.</title>
        <authorList>
            <person name="Kim J."/>
        </authorList>
    </citation>
    <scope>NUCLEOTIDE SEQUENCE [LARGE SCALE GENOMIC DNA]</scope>
    <source>
        <strain evidence="2 3">LPB0304</strain>
    </source>
</reference>
<keyword evidence="1" id="KW-0732">Signal</keyword>
<evidence type="ECO:0000313" key="3">
    <source>
        <dbReference type="Proteomes" id="UP000593875"/>
    </source>
</evidence>
<feature type="chain" id="PRO_5032517970" evidence="1">
    <location>
        <begin position="22"/>
        <end position="372"/>
    </location>
</feature>
<accession>A0A7L9TZS4</accession>
<proteinExistence type="predicted"/>
<gene>
    <name evidence="2" type="ORF">LPB04_14915</name>
</gene>
<dbReference type="Proteomes" id="UP000593875">
    <property type="component" value="Chromosome"/>
</dbReference>
<dbReference type="KEGG" id="mlir:LPB04_14915"/>
<dbReference type="InterPro" id="IPR011042">
    <property type="entry name" value="6-blade_b-propeller_TolB-like"/>
</dbReference>
<name>A0A7L9TZS4_9BURK</name>
<organism evidence="2 3">
    <name type="scientific">Massilia litorea</name>
    <dbReference type="NCBI Taxonomy" id="2769491"/>
    <lineage>
        <taxon>Bacteria</taxon>
        <taxon>Pseudomonadati</taxon>
        <taxon>Pseudomonadota</taxon>
        <taxon>Betaproteobacteria</taxon>
        <taxon>Burkholderiales</taxon>
        <taxon>Oxalobacteraceae</taxon>
        <taxon>Telluria group</taxon>
        <taxon>Massilia</taxon>
    </lineage>
</organism>
<keyword evidence="3" id="KW-1185">Reference proteome</keyword>
<evidence type="ECO:0000313" key="2">
    <source>
        <dbReference type="EMBL" id="QOL48274.1"/>
    </source>
</evidence>
<protein>
    <submittedName>
        <fullName evidence="2">TIGR03118 family protein</fullName>
    </submittedName>
</protein>
<sequence length="372" mass="37597">MHIHSKAAAWFKAALSGAALAAVVAACGGGDDHPMRPPVVMPPVATSAYATTVLVADAAPAPHVDTHLVNAWGIAFNPTGFVWVNNEGTSTSTLYDGAGVPQSLVVAIPAGTAGAARPTGIVFNGSSDFKVTQNGVTGASPFIFAGLAGTVAGWSPTVNRTNAVTVVDSGGASVYTGLTIASSGGANFIYAADFRNRRIDVYDGNWQKATLPGGSFTDPNLPATYAPFGIQAAGGRIYVAYAQRGASGEEAKGAGLGIVDAFDPNGAFVARVATGGALNAPWGMTLAPAAFGDFSNSLLVANFGDGKINAYNPSTGALMGTLSRADKTPIVIDGLWGIAFGNGIQAQPTTTLFYAAGPGDEAHGQYGKIELQ</sequence>
<feature type="signal peptide" evidence="1">
    <location>
        <begin position="1"/>
        <end position="21"/>
    </location>
</feature>
<dbReference type="PROSITE" id="PS51257">
    <property type="entry name" value="PROKAR_LIPOPROTEIN"/>
    <property type="match status" value="1"/>
</dbReference>
<dbReference type="Gene3D" id="2.120.10.30">
    <property type="entry name" value="TolB, C-terminal domain"/>
    <property type="match status" value="1"/>
</dbReference>
<dbReference type="AlphaFoldDB" id="A0A7L9TZS4"/>
<dbReference type="RefSeq" id="WP_193685320.1">
    <property type="nucleotide sequence ID" value="NZ_CP062941.1"/>
</dbReference>
<dbReference type="InterPro" id="IPR017549">
    <property type="entry name" value="APMV_L690"/>
</dbReference>
<dbReference type="SUPFAM" id="SSF75011">
    <property type="entry name" value="3-carboxy-cis,cis-mucoante lactonizing enzyme"/>
    <property type="match status" value="1"/>
</dbReference>
<dbReference type="EMBL" id="CP062941">
    <property type="protein sequence ID" value="QOL48274.1"/>
    <property type="molecule type" value="Genomic_DNA"/>
</dbReference>
<dbReference type="NCBIfam" id="TIGR03118">
    <property type="entry name" value="PEPCTERM_chp_1"/>
    <property type="match status" value="1"/>
</dbReference>
<evidence type="ECO:0000256" key="1">
    <source>
        <dbReference type="SAM" id="SignalP"/>
    </source>
</evidence>